<proteinExistence type="predicted"/>
<evidence type="ECO:0000313" key="1">
    <source>
        <dbReference type="EMBL" id="OWZ06799.1"/>
    </source>
</evidence>
<evidence type="ECO:0000313" key="2">
    <source>
        <dbReference type="Proteomes" id="UP000198211"/>
    </source>
</evidence>
<sequence length="124" mass="14252">MAVVVLAAFQRLEEEKPSRSRMDPYYRTQQFHEEESVQWHLTITNRHDVAGSLAVLYLLHGSCSAVSALDEYLYRPHMCDTVNIYEFTKQSVRHCCRIMSNLDGYYAGNDKADRGDDCGLAFHS</sequence>
<dbReference type="EMBL" id="NBNE01003815">
    <property type="protein sequence ID" value="OWZ06799.1"/>
    <property type="molecule type" value="Genomic_DNA"/>
</dbReference>
<keyword evidence="2" id="KW-1185">Reference proteome</keyword>
<name>A0A225VP61_9STRA</name>
<comment type="caution">
    <text evidence="1">The sequence shown here is derived from an EMBL/GenBank/DDBJ whole genome shotgun (WGS) entry which is preliminary data.</text>
</comment>
<reference evidence="2" key="1">
    <citation type="submission" date="2017-03" db="EMBL/GenBank/DDBJ databases">
        <title>Phytopthora megakarya and P. palmivora, two closely related causual agents of cacao black pod achieved similar genome size and gene model numbers by different mechanisms.</title>
        <authorList>
            <person name="Ali S."/>
            <person name="Shao J."/>
            <person name="Larry D.J."/>
            <person name="Kronmiller B."/>
            <person name="Shen D."/>
            <person name="Strem M.D."/>
            <person name="Melnick R.L."/>
            <person name="Guiltinan M.J."/>
            <person name="Tyler B.M."/>
            <person name="Meinhardt L.W."/>
            <person name="Bailey B.A."/>
        </authorList>
    </citation>
    <scope>NUCLEOTIDE SEQUENCE [LARGE SCALE GENOMIC DNA]</scope>
    <source>
        <strain evidence="2">zdho120</strain>
    </source>
</reference>
<organism evidence="1 2">
    <name type="scientific">Phytophthora megakarya</name>
    <dbReference type="NCBI Taxonomy" id="4795"/>
    <lineage>
        <taxon>Eukaryota</taxon>
        <taxon>Sar</taxon>
        <taxon>Stramenopiles</taxon>
        <taxon>Oomycota</taxon>
        <taxon>Peronosporomycetes</taxon>
        <taxon>Peronosporales</taxon>
        <taxon>Peronosporaceae</taxon>
        <taxon>Phytophthora</taxon>
    </lineage>
</organism>
<protein>
    <submittedName>
        <fullName evidence="1">Uncharacterized protein</fullName>
    </submittedName>
</protein>
<dbReference type="AlphaFoldDB" id="A0A225VP61"/>
<accession>A0A225VP61</accession>
<gene>
    <name evidence="1" type="ORF">PHMEG_00020900</name>
</gene>
<dbReference type="Proteomes" id="UP000198211">
    <property type="component" value="Unassembled WGS sequence"/>
</dbReference>